<dbReference type="InterPro" id="IPR031309">
    <property type="entry name" value="Ribosomal_uL5_C"/>
</dbReference>
<keyword evidence="4" id="KW-0805">Transcription regulation</keyword>
<dbReference type="InterPro" id="IPR020929">
    <property type="entry name" value="Ribosomal_uL5_CS"/>
</dbReference>
<dbReference type="NCBIfam" id="NF003258">
    <property type="entry name" value="PRK04219.1"/>
    <property type="match status" value="1"/>
</dbReference>
<reference evidence="10" key="1">
    <citation type="journal article" date="2012" name="Nature">
        <title>The tomato genome sequence provides insights into fleshy fruit evolution.</title>
        <authorList>
            <consortium name="Tomato Genome Consortium"/>
        </authorList>
    </citation>
    <scope>NUCLEOTIDE SEQUENCE [LARGE SCALE GENOMIC DNA]</scope>
    <source>
        <strain evidence="10">cv. Heinz 1706</strain>
    </source>
</reference>
<dbReference type="InterPro" id="IPR002132">
    <property type="entry name" value="Ribosomal_uL5"/>
</dbReference>
<keyword evidence="6" id="KW-0804">Transcription</keyword>
<dbReference type="GO" id="GO:0003700">
    <property type="term" value="F:DNA-binding transcription factor activity"/>
    <property type="evidence" value="ECO:0007669"/>
    <property type="project" value="InterPro"/>
</dbReference>
<dbReference type="Gene3D" id="3.30.1440.10">
    <property type="match status" value="1"/>
</dbReference>
<dbReference type="Pfam" id="PF00281">
    <property type="entry name" value="Ribosomal_L5"/>
    <property type="match status" value="1"/>
</dbReference>
<dbReference type="InParanoid" id="A0A3Q7IB32"/>
<dbReference type="GO" id="GO:0005634">
    <property type="term" value="C:nucleus"/>
    <property type="evidence" value="ECO:0007669"/>
    <property type="project" value="UniProtKB-SubCell"/>
</dbReference>
<proteinExistence type="inferred from homology"/>
<evidence type="ECO:0000256" key="7">
    <source>
        <dbReference type="ARBA" id="ARBA00023242"/>
    </source>
</evidence>
<dbReference type="GO" id="GO:0006412">
    <property type="term" value="P:translation"/>
    <property type="evidence" value="ECO:0000318"/>
    <property type="project" value="GO_Central"/>
</dbReference>
<dbReference type="InterPro" id="IPR003657">
    <property type="entry name" value="WRKY_dom"/>
</dbReference>
<dbReference type="InterPro" id="IPR036576">
    <property type="entry name" value="WRKY_dom_sf"/>
</dbReference>
<evidence type="ECO:0000256" key="2">
    <source>
        <dbReference type="ARBA" id="ARBA00008553"/>
    </source>
</evidence>
<dbReference type="Pfam" id="PF00673">
    <property type="entry name" value="Ribosomal_L5_C"/>
    <property type="match status" value="1"/>
</dbReference>
<dbReference type="Pfam" id="PF03106">
    <property type="entry name" value="WRKY"/>
    <property type="match status" value="1"/>
</dbReference>
<keyword evidence="11" id="KW-1185">Reference proteome</keyword>
<dbReference type="Gene3D" id="2.20.25.80">
    <property type="entry name" value="WRKY domain"/>
    <property type="match status" value="1"/>
</dbReference>
<accession>A0A3Q7IB32</accession>
<dbReference type="FunFam" id="3.30.1440.10:FF:000002">
    <property type="entry name" value="60S ribosomal protein L11"/>
    <property type="match status" value="1"/>
</dbReference>
<dbReference type="GO" id="GO:0003723">
    <property type="term" value="F:RNA binding"/>
    <property type="evidence" value="ECO:0000318"/>
    <property type="project" value="GO_Central"/>
</dbReference>
<dbReference type="GO" id="GO:0003735">
    <property type="term" value="F:structural constituent of ribosome"/>
    <property type="evidence" value="ECO:0000318"/>
    <property type="project" value="GO_Central"/>
</dbReference>
<dbReference type="PROSITE" id="PS00358">
    <property type="entry name" value="RIBOSOMAL_L5"/>
    <property type="match status" value="1"/>
</dbReference>
<dbReference type="Proteomes" id="UP000004994">
    <property type="component" value="Chromosome 10"/>
</dbReference>
<dbReference type="PROSITE" id="PS50811">
    <property type="entry name" value="WRKY"/>
    <property type="match status" value="1"/>
</dbReference>
<organism evidence="10">
    <name type="scientific">Solanum lycopersicum</name>
    <name type="common">Tomato</name>
    <name type="synonym">Lycopersicon esculentum</name>
    <dbReference type="NCBI Taxonomy" id="4081"/>
    <lineage>
        <taxon>Eukaryota</taxon>
        <taxon>Viridiplantae</taxon>
        <taxon>Streptophyta</taxon>
        <taxon>Embryophyta</taxon>
        <taxon>Tracheophyta</taxon>
        <taxon>Spermatophyta</taxon>
        <taxon>Magnoliopsida</taxon>
        <taxon>eudicotyledons</taxon>
        <taxon>Gunneridae</taxon>
        <taxon>Pentapetalae</taxon>
        <taxon>asterids</taxon>
        <taxon>lamiids</taxon>
        <taxon>Solanales</taxon>
        <taxon>Solanaceae</taxon>
        <taxon>Solanoideae</taxon>
        <taxon>Solaneae</taxon>
        <taxon>Solanum</taxon>
        <taxon>Solanum subgen. Lycopersicon</taxon>
    </lineage>
</organism>
<evidence type="ECO:0000256" key="8">
    <source>
        <dbReference type="ARBA" id="ARBA00023274"/>
    </source>
</evidence>
<evidence type="ECO:0000256" key="5">
    <source>
        <dbReference type="ARBA" id="ARBA00023125"/>
    </source>
</evidence>
<evidence type="ECO:0000256" key="6">
    <source>
        <dbReference type="ARBA" id="ARBA00023163"/>
    </source>
</evidence>
<evidence type="ECO:0000256" key="1">
    <source>
        <dbReference type="ARBA" id="ARBA00004123"/>
    </source>
</evidence>
<dbReference type="SUPFAM" id="SSF55282">
    <property type="entry name" value="RL5-like"/>
    <property type="match status" value="1"/>
</dbReference>
<dbReference type="InterPro" id="IPR031310">
    <property type="entry name" value="Ribosomal_uL5_N"/>
</dbReference>
<dbReference type="PaxDb" id="4081-Solyc10g007970.1.1"/>
<evidence type="ECO:0000259" key="9">
    <source>
        <dbReference type="PROSITE" id="PS50811"/>
    </source>
</evidence>
<reference evidence="10" key="2">
    <citation type="submission" date="2019-01" db="UniProtKB">
        <authorList>
            <consortium name="EnsemblPlants"/>
        </authorList>
    </citation>
    <scope>IDENTIFICATION</scope>
    <source>
        <strain evidence="10">cv. Heinz 1706</strain>
    </source>
</reference>
<dbReference type="InterPro" id="IPR057266">
    <property type="entry name" value="Ribosomal_uL5_euk/arc-type"/>
</dbReference>
<dbReference type="SMART" id="SM00774">
    <property type="entry name" value="WRKY"/>
    <property type="match status" value="1"/>
</dbReference>
<dbReference type="PANTHER" id="PTHR11994">
    <property type="entry name" value="60S RIBOSOMAL PROTEIN L11-RELATED"/>
    <property type="match status" value="1"/>
</dbReference>
<keyword evidence="7" id="KW-0539">Nucleus</keyword>
<evidence type="ECO:0000256" key="4">
    <source>
        <dbReference type="ARBA" id="ARBA00023015"/>
    </source>
</evidence>
<dbReference type="InterPro" id="IPR022803">
    <property type="entry name" value="Ribosomal_uL5_dom_sf"/>
</dbReference>
<keyword evidence="3" id="KW-0689">Ribosomal protein</keyword>
<dbReference type="AlphaFoldDB" id="A0A3Q7IB32"/>
<dbReference type="Gramene" id="Solyc10g007970.2.1">
    <property type="protein sequence ID" value="Solyc10g007970.2.1"/>
    <property type="gene ID" value="Solyc10g007970.2"/>
</dbReference>
<evidence type="ECO:0000313" key="11">
    <source>
        <dbReference type="Proteomes" id="UP000004994"/>
    </source>
</evidence>
<dbReference type="STRING" id="4081.A0A3Q7IB32"/>
<keyword evidence="5" id="KW-0238">DNA-binding</keyword>
<dbReference type="SUPFAM" id="SSF118290">
    <property type="entry name" value="WRKY DNA-binding domain"/>
    <property type="match status" value="1"/>
</dbReference>
<keyword evidence="8" id="KW-0687">Ribonucleoprotein</keyword>
<evidence type="ECO:0000313" key="10">
    <source>
        <dbReference type="EnsemblPlants" id="Solyc10g007970.2.1"/>
    </source>
</evidence>
<sequence>MASEKKLSNPMRDIKVQKLVLNISVGESGDRLTRAAKVLEQLSGQSPVFSKARYTVRSFGIRRNEKIACYVTVRGEKAMQLLESGLKVKEYELLRRNFSETGCFGFGIQEHIDLGIKYDPSTGIYGMDFYVVLERPGYRVARRRRCKSRVGIQHRVTKEDSMKWFQVKYEGVILNKSSNIHKKGAKKRVISVPIKDCDISRSNYKGEIYPPFDSSTWRKYGQKPIKGSPYPRGYYRCSSLKGCPAKKQVERCHHDPNVLIITYSSGHNHPLPAAATKHRHPTTSFAATNTEQSTIFTDQPENDFIMAEVGAGELLGCFSYVGPTLLECTSPTMVGSTWVDDDVAFMLPIGEEDQSLFGDLGELPECSMVFRRYNRIVDGI</sequence>
<protein>
    <recommendedName>
        <fullName evidence="9">WRKY domain-containing protein</fullName>
    </recommendedName>
</protein>
<dbReference type="EnsemblPlants" id="Solyc10g007970.2.1">
    <property type="protein sequence ID" value="Solyc10g007970.2.1"/>
    <property type="gene ID" value="Solyc10g007970.2"/>
</dbReference>
<comment type="subcellular location">
    <subcellularLocation>
        <location evidence="1">Nucleus</location>
    </subcellularLocation>
</comment>
<comment type="similarity">
    <text evidence="2">Belongs to the universal ribosomal protein uL5 family.</text>
</comment>
<feature type="domain" description="WRKY" evidence="9">
    <location>
        <begin position="213"/>
        <end position="272"/>
    </location>
</feature>
<dbReference type="GO" id="GO:0043565">
    <property type="term" value="F:sequence-specific DNA binding"/>
    <property type="evidence" value="ECO:0007669"/>
    <property type="project" value="InterPro"/>
</dbReference>
<dbReference type="GO" id="GO:0022625">
    <property type="term" value="C:cytosolic large ribosomal subunit"/>
    <property type="evidence" value="ECO:0000318"/>
    <property type="project" value="GO_Central"/>
</dbReference>
<name>A0A3Q7IB32_SOLLC</name>
<evidence type="ECO:0000256" key="3">
    <source>
        <dbReference type="ARBA" id="ARBA00022980"/>
    </source>
</evidence>